<feature type="compositionally biased region" description="Gly residues" evidence="1">
    <location>
        <begin position="186"/>
        <end position="195"/>
    </location>
</feature>
<gene>
    <name evidence="2" type="ORF">SAMEA2259716_05834</name>
</gene>
<dbReference type="InterPro" id="IPR022536">
    <property type="entry name" value="EspC"/>
</dbReference>
<feature type="compositionally biased region" description="Pro residues" evidence="1">
    <location>
        <begin position="152"/>
        <end position="166"/>
    </location>
</feature>
<dbReference type="RefSeq" id="WP_079636386.1">
    <property type="nucleotide sequence ID" value="NZ_FVGW01000031.1"/>
</dbReference>
<reference evidence="2 3" key="1">
    <citation type="submission" date="2016-11" db="EMBL/GenBank/DDBJ databases">
        <authorList>
            <consortium name="Pathogen Informatics"/>
        </authorList>
    </citation>
    <scope>NUCLEOTIDE SEQUENCE [LARGE SCALE GENOMIC DNA]</scope>
    <source>
        <strain evidence="2 3">911</strain>
    </source>
</reference>
<dbReference type="EMBL" id="FVGW01000031">
    <property type="protein sequence ID" value="SKN05429.1"/>
    <property type="molecule type" value="Genomic_DNA"/>
</dbReference>
<evidence type="ECO:0000313" key="3">
    <source>
        <dbReference type="Proteomes" id="UP000190074"/>
    </source>
</evidence>
<name>A0A1T8VK26_9MYCO</name>
<dbReference type="GO" id="GO:0009306">
    <property type="term" value="P:protein secretion"/>
    <property type="evidence" value="ECO:0007669"/>
    <property type="project" value="InterPro"/>
</dbReference>
<feature type="region of interest" description="Disordered" evidence="1">
    <location>
        <begin position="103"/>
        <end position="210"/>
    </location>
</feature>
<sequence length="313" mass="32498">MADRRLIVDPADLLRSAEAHDQRAHGWRQIGATPPHDPDQLAHDLGFVGHAFTEAMRARNAERARDAEKIAAGFDKDANALRDGARDYLGTDERHAQAMDQVHADASGPDGTGRGPNGVGRIDDFQSGGMNGPYDTNAAPPDGQVRAQMPANVPPDAPIGHTPPPVVAQMPPGVGPDAPVVEPGRATGGLTGGVSGPFDVQGSGPAQVRPAGYTEPIDPSAGDYDRLYPKLFPNPLPGQPGGGTWADVAPSAGDATHPPHGGLIPNKSALPGEYTPNSRGPEFTEVWPNAQGGYDIMAPGIDPTSSARTDGTR</sequence>
<accession>A0A1T8VK26</accession>
<evidence type="ECO:0000313" key="2">
    <source>
        <dbReference type="EMBL" id="SKN05429.1"/>
    </source>
</evidence>
<dbReference type="Proteomes" id="UP000190074">
    <property type="component" value="Unassembled WGS sequence"/>
</dbReference>
<proteinExistence type="predicted"/>
<feature type="compositionally biased region" description="Polar residues" evidence="1">
    <location>
        <begin position="303"/>
        <end position="313"/>
    </location>
</feature>
<dbReference type="AlphaFoldDB" id="A0A1T8VK26"/>
<dbReference type="Pfam" id="PF10824">
    <property type="entry name" value="T7SS_ESX_EspC"/>
    <property type="match status" value="1"/>
</dbReference>
<protein>
    <submittedName>
        <fullName evidence="2">Protein of uncharacterized function (DUF2580)</fullName>
    </submittedName>
</protein>
<organism evidence="2 3">
    <name type="scientific">Mycobacteroides abscessus subsp. massiliense</name>
    <dbReference type="NCBI Taxonomy" id="1962118"/>
    <lineage>
        <taxon>Bacteria</taxon>
        <taxon>Bacillati</taxon>
        <taxon>Actinomycetota</taxon>
        <taxon>Actinomycetes</taxon>
        <taxon>Mycobacteriales</taxon>
        <taxon>Mycobacteriaceae</taxon>
        <taxon>Mycobacteroides</taxon>
        <taxon>Mycobacteroides abscessus</taxon>
    </lineage>
</organism>
<feature type="region of interest" description="Disordered" evidence="1">
    <location>
        <begin position="288"/>
        <end position="313"/>
    </location>
</feature>
<evidence type="ECO:0000256" key="1">
    <source>
        <dbReference type="SAM" id="MobiDB-lite"/>
    </source>
</evidence>